<dbReference type="RefSeq" id="WP_310837957.1">
    <property type="nucleotide sequence ID" value="NZ_JAVLSM010000010.1"/>
</dbReference>
<name>A0AAE4GBF3_9BURK</name>
<evidence type="ECO:0000259" key="4">
    <source>
        <dbReference type="PROSITE" id="PS51900"/>
    </source>
</evidence>
<comment type="caution">
    <text evidence="5">The sequence shown here is derived from an EMBL/GenBank/DDBJ whole genome shotgun (WGS) entry which is preliminary data.</text>
</comment>
<dbReference type="GO" id="GO:0015074">
    <property type="term" value="P:DNA integration"/>
    <property type="evidence" value="ECO:0007669"/>
    <property type="project" value="UniProtKB-KW"/>
</dbReference>
<proteinExistence type="predicted"/>
<reference evidence="5" key="1">
    <citation type="submission" date="2023-02" db="EMBL/GenBank/DDBJ databases">
        <title>Description of Herbaspirillum huttiense subsp. nephrolepsisexaltata and Herbaspirillum huttiense subsp. lycopersicon.</title>
        <authorList>
            <person name="Poudel M."/>
            <person name="Sharma A."/>
            <person name="Goss E."/>
            <person name="Tapia J.H."/>
            <person name="Harmon C.M."/>
            <person name="Jones J.B."/>
        </authorList>
    </citation>
    <scope>NUCLEOTIDE SEQUENCE</scope>
    <source>
        <strain evidence="5">NC40101</strain>
    </source>
</reference>
<accession>A0AAE4GBF3</accession>
<dbReference type="Gene3D" id="1.10.150.130">
    <property type="match status" value="1"/>
</dbReference>
<evidence type="ECO:0000256" key="2">
    <source>
        <dbReference type="ARBA" id="ARBA00023125"/>
    </source>
</evidence>
<keyword evidence="2 3" id="KW-0238">DNA-binding</keyword>
<dbReference type="AlphaFoldDB" id="A0AAE4GBF3"/>
<protein>
    <submittedName>
        <fullName evidence="5">Phage integrase SAM-like domain-containing protein</fullName>
    </submittedName>
</protein>
<dbReference type="EMBL" id="JAVRAA010000009">
    <property type="protein sequence ID" value="MDT0338741.1"/>
    <property type="molecule type" value="Genomic_DNA"/>
</dbReference>
<evidence type="ECO:0000256" key="1">
    <source>
        <dbReference type="ARBA" id="ARBA00022908"/>
    </source>
</evidence>
<evidence type="ECO:0000256" key="3">
    <source>
        <dbReference type="PROSITE-ProRule" id="PRU01248"/>
    </source>
</evidence>
<sequence>MANERKHFPKVAITTPSIEHERNADNAVVVTEEIPPVVQHVVFPTGSPRKSYNFSQWYGIGFDQITFSVQRQIERFLAKQDKELRTQTIITCCDQGLKYFLNFMSLMRSTSEHDLNLSSINRELIDAFISFLHDLSLSQSSKKNIYSATKSVLKALCDRELIPYVRSGREATFPTNPFPLSHLGDKGETPLSKSERKAVNAALKSAIRAYFDESKEITSELHAYAVLTIALHTGANTGPLIFMPSSCLRPHPKPNTALLVLYKPRVHSEVPSIIRDSTPEIADVDIAAGLRPATAMLIRKAIAHSDTLRSEAPEVAKSSIWLYRRRKSSQSGSAGEVTALTEQTLAAGVRRLVSTYKLVDADGKPLRLNVSRLRKTFTNQIYEILDGDIAATAAATGNTPGLIASTYTQPNEESAANWRFMGLALTQELLTNTLGATESTPTGRCSDAVNGEYAPKKESEPCTNFLNCLRCRNYVVTADDLYRLFSFMWRIFHERTRMNPKRWKKKFSHIARLIERDVIDTGIKRGVFQRKFVEKERERAFSNPHNFWKTISINLD</sequence>
<feature type="domain" description="Core-binding (CB)" evidence="4">
    <location>
        <begin position="67"/>
        <end position="157"/>
    </location>
</feature>
<dbReference type="InterPro" id="IPR010998">
    <property type="entry name" value="Integrase_recombinase_N"/>
</dbReference>
<keyword evidence="1" id="KW-0229">DNA integration</keyword>
<dbReference type="InterPro" id="IPR044068">
    <property type="entry name" value="CB"/>
</dbReference>
<evidence type="ECO:0000313" key="5">
    <source>
        <dbReference type="EMBL" id="MDT0338741.1"/>
    </source>
</evidence>
<dbReference type="PROSITE" id="PS51900">
    <property type="entry name" value="CB"/>
    <property type="match status" value="1"/>
</dbReference>
<dbReference type="GO" id="GO:0003677">
    <property type="term" value="F:DNA binding"/>
    <property type="evidence" value="ECO:0007669"/>
    <property type="project" value="UniProtKB-UniRule"/>
</dbReference>
<gene>
    <name evidence="5" type="ORF">RJN63_18015</name>
</gene>
<organism evidence="5">
    <name type="scientific">Herbaspirillum huttiense subsp. nephrolepidis</name>
    <dbReference type="NCBI Taxonomy" id="3075126"/>
    <lineage>
        <taxon>Bacteria</taxon>
        <taxon>Pseudomonadati</taxon>
        <taxon>Pseudomonadota</taxon>
        <taxon>Betaproteobacteria</taxon>
        <taxon>Burkholderiales</taxon>
        <taxon>Oxalobacteraceae</taxon>
        <taxon>Herbaspirillum</taxon>
    </lineage>
</organism>